<comment type="caution">
    <text evidence="2">The sequence shown here is derived from an EMBL/GenBank/DDBJ whole genome shotgun (WGS) entry which is preliminary data.</text>
</comment>
<keyword evidence="3" id="KW-1185">Reference proteome</keyword>
<sequence length="61" mass="7067">MLILFYLLIGLVISSMLFLLPKKTVNSPLFFIIILLWLPLFIIGACFVSKNKIQKFEETYA</sequence>
<name>A0A1E5LD92_9BACI</name>
<feature type="transmembrane region" description="Helical" evidence="1">
    <location>
        <begin position="29"/>
        <end position="48"/>
    </location>
</feature>
<accession>A0A1E5LD92</accession>
<dbReference type="STRING" id="1305675.BFG57_17240"/>
<reference evidence="2 3" key="1">
    <citation type="submission" date="2016-08" db="EMBL/GenBank/DDBJ databases">
        <title>Genome of Bacillus solimangrovi GH2-4.</title>
        <authorList>
            <person name="Lim S."/>
            <person name="Kim B.-C."/>
        </authorList>
    </citation>
    <scope>NUCLEOTIDE SEQUENCE [LARGE SCALE GENOMIC DNA]</scope>
    <source>
        <strain evidence="2 3">GH2-4</strain>
    </source>
</reference>
<evidence type="ECO:0000313" key="2">
    <source>
        <dbReference type="EMBL" id="OEH92009.1"/>
    </source>
</evidence>
<evidence type="ECO:0000313" key="3">
    <source>
        <dbReference type="Proteomes" id="UP000095209"/>
    </source>
</evidence>
<gene>
    <name evidence="2" type="ORF">BFG57_17240</name>
</gene>
<keyword evidence="1" id="KW-1133">Transmembrane helix</keyword>
<dbReference type="AlphaFoldDB" id="A0A1E5LD92"/>
<protein>
    <submittedName>
        <fullName evidence="2">Uncharacterized protein</fullName>
    </submittedName>
</protein>
<dbReference type="EMBL" id="MJEH01000038">
    <property type="protein sequence ID" value="OEH92009.1"/>
    <property type="molecule type" value="Genomic_DNA"/>
</dbReference>
<proteinExistence type="predicted"/>
<organism evidence="2 3">
    <name type="scientific">Bacillus solimangrovi</name>
    <dbReference type="NCBI Taxonomy" id="1305675"/>
    <lineage>
        <taxon>Bacteria</taxon>
        <taxon>Bacillati</taxon>
        <taxon>Bacillota</taxon>
        <taxon>Bacilli</taxon>
        <taxon>Bacillales</taxon>
        <taxon>Bacillaceae</taxon>
        <taxon>Bacillus</taxon>
    </lineage>
</organism>
<keyword evidence="1" id="KW-0812">Transmembrane</keyword>
<evidence type="ECO:0000256" key="1">
    <source>
        <dbReference type="SAM" id="Phobius"/>
    </source>
</evidence>
<keyword evidence="1" id="KW-0472">Membrane</keyword>
<dbReference type="Proteomes" id="UP000095209">
    <property type="component" value="Unassembled WGS sequence"/>
</dbReference>